<accession>A0A948THJ8</accession>
<keyword evidence="11" id="KW-0998">Cell outer membrane</keyword>
<name>A0A948THJ8_9GAMM</name>
<proteinExistence type="inferred from homology"/>
<evidence type="ECO:0000313" key="14">
    <source>
        <dbReference type="EMBL" id="MBU3844808.1"/>
    </source>
</evidence>
<feature type="chain" id="PRO_5037691965" description="Outer-membrane lipoprotein LolB" evidence="13">
    <location>
        <begin position="18"/>
        <end position="237"/>
    </location>
</feature>
<dbReference type="Gene3D" id="2.50.20.10">
    <property type="entry name" value="Lipoprotein localisation LolA/LolB/LppX"/>
    <property type="match status" value="1"/>
</dbReference>
<keyword evidence="12 14" id="KW-0449">Lipoprotein</keyword>
<keyword evidence="7" id="KW-0653">Protein transport</keyword>
<evidence type="ECO:0000256" key="8">
    <source>
        <dbReference type="ARBA" id="ARBA00023136"/>
    </source>
</evidence>
<dbReference type="AlphaFoldDB" id="A0A948THJ8"/>
<dbReference type="NCBIfam" id="TIGR00548">
    <property type="entry name" value="lolB"/>
    <property type="match status" value="1"/>
</dbReference>
<dbReference type="SUPFAM" id="SSF89392">
    <property type="entry name" value="Prokaryotic lipoproteins and lipoprotein localization factors"/>
    <property type="match status" value="1"/>
</dbReference>
<comment type="subcellular location">
    <subcellularLocation>
        <location evidence="1">Cell outer membrane</location>
        <topology evidence="1">Lipid-anchor</topology>
    </subcellularLocation>
</comment>
<protein>
    <recommendedName>
        <fullName evidence="4">Outer-membrane lipoprotein LolB</fullName>
    </recommendedName>
</protein>
<dbReference type="InterPro" id="IPR029046">
    <property type="entry name" value="LolA/LolB/LppX"/>
</dbReference>
<dbReference type="GO" id="GO:0015031">
    <property type="term" value="P:protein transport"/>
    <property type="evidence" value="ECO:0007669"/>
    <property type="project" value="UniProtKB-KW"/>
</dbReference>
<dbReference type="Proteomes" id="UP000733611">
    <property type="component" value="Unassembled WGS sequence"/>
</dbReference>
<evidence type="ECO:0000256" key="7">
    <source>
        <dbReference type="ARBA" id="ARBA00022927"/>
    </source>
</evidence>
<comment type="subunit">
    <text evidence="3">Monomer.</text>
</comment>
<evidence type="ECO:0000256" key="2">
    <source>
        <dbReference type="ARBA" id="ARBA00009696"/>
    </source>
</evidence>
<evidence type="ECO:0000256" key="12">
    <source>
        <dbReference type="ARBA" id="ARBA00023288"/>
    </source>
</evidence>
<evidence type="ECO:0000256" key="9">
    <source>
        <dbReference type="ARBA" id="ARBA00023139"/>
    </source>
</evidence>
<reference evidence="14" key="2">
    <citation type="submission" date="2021-04" db="EMBL/GenBank/DDBJ databases">
        <authorList>
            <person name="Gilroy R."/>
        </authorList>
    </citation>
    <scope>NUCLEOTIDE SEQUENCE</scope>
    <source>
        <strain evidence="14">378</strain>
    </source>
</reference>
<keyword evidence="6 13" id="KW-0732">Signal</keyword>
<feature type="signal peptide" evidence="13">
    <location>
        <begin position="1"/>
        <end position="17"/>
    </location>
</feature>
<evidence type="ECO:0000256" key="5">
    <source>
        <dbReference type="ARBA" id="ARBA00022448"/>
    </source>
</evidence>
<evidence type="ECO:0000256" key="11">
    <source>
        <dbReference type="ARBA" id="ARBA00023237"/>
    </source>
</evidence>
<comment type="caution">
    <text evidence="14">The sequence shown here is derived from an EMBL/GenBank/DDBJ whole genome shotgun (WGS) entry which is preliminary data.</text>
</comment>
<dbReference type="GO" id="GO:0009279">
    <property type="term" value="C:cell outer membrane"/>
    <property type="evidence" value="ECO:0007669"/>
    <property type="project" value="UniProtKB-SubCell"/>
</dbReference>
<gene>
    <name evidence="14" type="primary">lolB</name>
    <name evidence="14" type="ORF">H9847_08115</name>
</gene>
<evidence type="ECO:0000256" key="13">
    <source>
        <dbReference type="SAM" id="SignalP"/>
    </source>
</evidence>
<evidence type="ECO:0000256" key="4">
    <source>
        <dbReference type="ARBA" id="ARBA00016202"/>
    </source>
</evidence>
<evidence type="ECO:0000256" key="1">
    <source>
        <dbReference type="ARBA" id="ARBA00004459"/>
    </source>
</evidence>
<evidence type="ECO:0000313" key="15">
    <source>
        <dbReference type="Proteomes" id="UP000733611"/>
    </source>
</evidence>
<keyword evidence="9" id="KW-0564">Palmitate</keyword>
<sequence>MALLSLSARLRRTGMLALPLALSCALCFSLTGCQTPVQSGPLITNSNYWQGMQARLQEIKSLQLTGRVSLAYQSTRFSANFRYTTTAPQNYDLLLTTSMGSTIAHLTVTPSGATLQADSKTFTADNAQELFAQTVGIPLPLDDFQDIIIGRALEQSAFTPEGILYTTVVPNFQITYRNYTSLPAQSISLPNEIEVTGPELRLRVLTREVQQIEMANAATTAPATTTTDAVATTPTKI</sequence>
<keyword evidence="8" id="KW-0472">Membrane</keyword>
<evidence type="ECO:0000256" key="10">
    <source>
        <dbReference type="ARBA" id="ARBA00023186"/>
    </source>
</evidence>
<dbReference type="CDD" id="cd16326">
    <property type="entry name" value="LolB"/>
    <property type="match status" value="1"/>
</dbReference>
<dbReference type="Pfam" id="PF03550">
    <property type="entry name" value="LolB"/>
    <property type="match status" value="1"/>
</dbReference>
<comment type="similarity">
    <text evidence="2">Belongs to the LolB family.</text>
</comment>
<keyword evidence="10" id="KW-0143">Chaperone</keyword>
<keyword evidence="5" id="KW-0813">Transport</keyword>
<reference evidence="14" key="1">
    <citation type="journal article" date="2021" name="PeerJ">
        <title>Extensive microbial diversity within the chicken gut microbiome revealed by metagenomics and culture.</title>
        <authorList>
            <person name="Gilroy R."/>
            <person name="Ravi A."/>
            <person name="Getino M."/>
            <person name="Pursley I."/>
            <person name="Horton D.L."/>
            <person name="Alikhan N.F."/>
            <person name="Baker D."/>
            <person name="Gharbi K."/>
            <person name="Hall N."/>
            <person name="Watson M."/>
            <person name="Adriaenssens E.M."/>
            <person name="Foster-Nyarko E."/>
            <person name="Jarju S."/>
            <person name="Secka A."/>
            <person name="Antonio M."/>
            <person name="Oren A."/>
            <person name="Chaudhuri R.R."/>
            <person name="La Ragione R."/>
            <person name="Hildebrand F."/>
            <person name="Pallen M.J."/>
        </authorList>
    </citation>
    <scope>NUCLEOTIDE SEQUENCE</scope>
    <source>
        <strain evidence="14">378</strain>
    </source>
</reference>
<dbReference type="InterPro" id="IPR004565">
    <property type="entry name" value="OM_lipoprot_LolB"/>
</dbReference>
<organism evidence="14 15">
    <name type="scientific">Candidatus Anaerobiospirillum pullicola</name>
    <dbReference type="NCBI Taxonomy" id="2838451"/>
    <lineage>
        <taxon>Bacteria</taxon>
        <taxon>Pseudomonadati</taxon>
        <taxon>Pseudomonadota</taxon>
        <taxon>Gammaproteobacteria</taxon>
        <taxon>Aeromonadales</taxon>
        <taxon>Succinivibrionaceae</taxon>
        <taxon>Anaerobiospirillum</taxon>
    </lineage>
</organism>
<evidence type="ECO:0000256" key="6">
    <source>
        <dbReference type="ARBA" id="ARBA00022729"/>
    </source>
</evidence>
<dbReference type="EMBL" id="JAHLFE010000165">
    <property type="protein sequence ID" value="MBU3844808.1"/>
    <property type="molecule type" value="Genomic_DNA"/>
</dbReference>
<evidence type="ECO:0000256" key="3">
    <source>
        <dbReference type="ARBA" id="ARBA00011245"/>
    </source>
</evidence>